<dbReference type="Gene3D" id="3.10.10.10">
    <property type="entry name" value="HIV Type 1 Reverse Transcriptase, subunit A, domain 1"/>
    <property type="match status" value="1"/>
</dbReference>
<dbReference type="Proteomes" id="UP000257109">
    <property type="component" value="Unassembled WGS sequence"/>
</dbReference>
<proteinExistence type="predicted"/>
<dbReference type="SUPFAM" id="SSF56672">
    <property type="entry name" value="DNA/RNA polymerases"/>
    <property type="match status" value="1"/>
</dbReference>
<dbReference type="AlphaFoldDB" id="A0A371IAW7"/>
<dbReference type="EMBL" id="QJKJ01000523">
    <property type="protein sequence ID" value="RDY12160.1"/>
    <property type="molecule type" value="Genomic_DNA"/>
</dbReference>
<evidence type="ECO:0000313" key="1">
    <source>
        <dbReference type="EMBL" id="RDY12160.1"/>
    </source>
</evidence>
<dbReference type="InterPro" id="IPR043502">
    <property type="entry name" value="DNA/RNA_pol_sf"/>
</dbReference>
<feature type="non-terminal residue" evidence="1">
    <location>
        <position position="1"/>
    </location>
</feature>
<protein>
    <recommendedName>
        <fullName evidence="3">Retrovirus-related Pol polyprotein</fullName>
    </recommendedName>
</protein>
<evidence type="ECO:0008006" key="3">
    <source>
        <dbReference type="Google" id="ProtNLM"/>
    </source>
</evidence>
<dbReference type="InterPro" id="IPR053134">
    <property type="entry name" value="RNA-dir_DNA_polymerase"/>
</dbReference>
<name>A0A371IAW7_MUCPR</name>
<evidence type="ECO:0000313" key="2">
    <source>
        <dbReference type="Proteomes" id="UP000257109"/>
    </source>
</evidence>
<organism evidence="1 2">
    <name type="scientific">Mucuna pruriens</name>
    <name type="common">Velvet bean</name>
    <name type="synonym">Dolichos pruriens</name>
    <dbReference type="NCBI Taxonomy" id="157652"/>
    <lineage>
        <taxon>Eukaryota</taxon>
        <taxon>Viridiplantae</taxon>
        <taxon>Streptophyta</taxon>
        <taxon>Embryophyta</taxon>
        <taxon>Tracheophyta</taxon>
        <taxon>Spermatophyta</taxon>
        <taxon>Magnoliopsida</taxon>
        <taxon>eudicotyledons</taxon>
        <taxon>Gunneridae</taxon>
        <taxon>Pentapetalae</taxon>
        <taxon>rosids</taxon>
        <taxon>fabids</taxon>
        <taxon>Fabales</taxon>
        <taxon>Fabaceae</taxon>
        <taxon>Papilionoideae</taxon>
        <taxon>50 kb inversion clade</taxon>
        <taxon>NPAAA clade</taxon>
        <taxon>indigoferoid/millettioid clade</taxon>
        <taxon>Phaseoleae</taxon>
        <taxon>Mucuna</taxon>
    </lineage>
</organism>
<keyword evidence="2" id="KW-1185">Reference proteome</keyword>
<dbReference type="PANTHER" id="PTHR24559">
    <property type="entry name" value="TRANSPOSON TY3-I GAG-POL POLYPROTEIN"/>
    <property type="match status" value="1"/>
</dbReference>
<accession>A0A371IAW7</accession>
<gene>
    <name evidence="1" type="ORF">CR513_03089</name>
</gene>
<comment type="caution">
    <text evidence="1">The sequence shown here is derived from an EMBL/GenBank/DDBJ whole genome shotgun (WGS) entry which is preliminary data.</text>
</comment>
<reference evidence="1" key="1">
    <citation type="submission" date="2018-05" db="EMBL/GenBank/DDBJ databases">
        <title>Draft genome of Mucuna pruriens seed.</title>
        <authorList>
            <person name="Nnadi N.E."/>
            <person name="Vos R."/>
            <person name="Hasami M.H."/>
            <person name="Devisetty U.K."/>
            <person name="Aguiy J.C."/>
        </authorList>
    </citation>
    <scope>NUCLEOTIDE SEQUENCE [LARGE SCALE GENOMIC DNA]</scope>
    <source>
        <strain evidence="1">JCA_2017</strain>
    </source>
</reference>
<sequence length="151" mass="18327">MHRILLEEKAQPTRRPQRRLNPIILDMVKKRRSNEATYTRDHLSHSNSQWNSWKVCIDYKKLNQVTRKDHFPLPFIDQVLERLADQHKTTFTYLFDTFAYIRKSFDLCNTPKHLLEVYDKFRSYFLDSKIIVFSNHAIVKFLLKKPMRNQD</sequence>
<dbReference type="PANTHER" id="PTHR24559:SF444">
    <property type="entry name" value="REVERSE TRANSCRIPTASE DOMAIN-CONTAINING PROTEIN"/>
    <property type="match status" value="1"/>
</dbReference>